<organism evidence="6 7">
    <name type="scientific">Amycolatopsis pithecellobii</name>
    <dbReference type="NCBI Taxonomy" id="664692"/>
    <lineage>
        <taxon>Bacteria</taxon>
        <taxon>Bacillati</taxon>
        <taxon>Actinomycetota</taxon>
        <taxon>Actinomycetes</taxon>
        <taxon>Pseudonocardiales</taxon>
        <taxon>Pseudonocardiaceae</taxon>
        <taxon>Amycolatopsis</taxon>
    </lineage>
</organism>
<dbReference type="GO" id="GO:0003677">
    <property type="term" value="F:DNA binding"/>
    <property type="evidence" value="ECO:0007669"/>
    <property type="project" value="UniProtKB-KW"/>
</dbReference>
<dbReference type="GO" id="GO:0045892">
    <property type="term" value="P:negative regulation of DNA-templated transcription"/>
    <property type="evidence" value="ECO:0007669"/>
    <property type="project" value="TreeGrafter"/>
</dbReference>
<evidence type="ECO:0000259" key="5">
    <source>
        <dbReference type="PROSITE" id="PS50949"/>
    </source>
</evidence>
<dbReference type="GO" id="GO:0003700">
    <property type="term" value="F:DNA-binding transcription factor activity"/>
    <property type="evidence" value="ECO:0007669"/>
    <property type="project" value="InterPro"/>
</dbReference>
<proteinExistence type="predicted"/>
<evidence type="ECO:0000313" key="6">
    <source>
        <dbReference type="EMBL" id="MTD58770.1"/>
    </source>
</evidence>
<name>A0A6N7ZAL5_9PSEU</name>
<dbReference type="Proteomes" id="UP000440096">
    <property type="component" value="Unassembled WGS sequence"/>
</dbReference>
<dbReference type="OrthoDB" id="7363114at2"/>
<protein>
    <submittedName>
        <fullName evidence="6">GntR family transcriptional regulator</fullName>
    </submittedName>
</protein>
<dbReference type="RefSeq" id="WP_154760840.1">
    <property type="nucleotide sequence ID" value="NZ_WMBA01000076.1"/>
</dbReference>
<dbReference type="InterPro" id="IPR036390">
    <property type="entry name" value="WH_DNA-bd_sf"/>
</dbReference>
<dbReference type="Pfam" id="PF00392">
    <property type="entry name" value="GntR"/>
    <property type="match status" value="1"/>
</dbReference>
<keyword evidence="3" id="KW-0804">Transcription</keyword>
<keyword evidence="2" id="KW-0238">DNA-binding</keyword>
<comment type="caution">
    <text evidence="6">The sequence shown here is derived from an EMBL/GenBank/DDBJ whole genome shotgun (WGS) entry which is preliminary data.</text>
</comment>
<gene>
    <name evidence="6" type="ORF">GKO32_33035</name>
</gene>
<dbReference type="Gene3D" id="1.10.10.10">
    <property type="entry name" value="Winged helix-like DNA-binding domain superfamily/Winged helix DNA-binding domain"/>
    <property type="match status" value="1"/>
</dbReference>
<evidence type="ECO:0000256" key="1">
    <source>
        <dbReference type="ARBA" id="ARBA00023015"/>
    </source>
</evidence>
<keyword evidence="1" id="KW-0805">Transcription regulation</keyword>
<dbReference type="InterPro" id="IPR036388">
    <property type="entry name" value="WH-like_DNA-bd_sf"/>
</dbReference>
<dbReference type="AlphaFoldDB" id="A0A6N7ZAL5"/>
<reference evidence="6 7" key="1">
    <citation type="submission" date="2019-11" db="EMBL/GenBank/DDBJ databases">
        <title>Draft genome of Amycolatopsis RM579.</title>
        <authorList>
            <person name="Duangmal K."/>
            <person name="Mingma R."/>
        </authorList>
    </citation>
    <scope>NUCLEOTIDE SEQUENCE [LARGE SCALE GENOMIC DNA]</scope>
    <source>
        <strain evidence="6 7">RM579</strain>
    </source>
</reference>
<dbReference type="InterPro" id="IPR000524">
    <property type="entry name" value="Tscrpt_reg_HTH_GntR"/>
</dbReference>
<feature type="domain" description="HTH gntR-type" evidence="5">
    <location>
        <begin position="21"/>
        <end position="89"/>
    </location>
</feature>
<keyword evidence="7" id="KW-1185">Reference proteome</keyword>
<dbReference type="SMART" id="SM00345">
    <property type="entry name" value="HTH_GNTR"/>
    <property type="match status" value="1"/>
</dbReference>
<evidence type="ECO:0000313" key="7">
    <source>
        <dbReference type="Proteomes" id="UP000440096"/>
    </source>
</evidence>
<dbReference type="CDD" id="cd07377">
    <property type="entry name" value="WHTH_GntR"/>
    <property type="match status" value="1"/>
</dbReference>
<dbReference type="PANTHER" id="PTHR44846">
    <property type="entry name" value="MANNOSYL-D-GLYCERATE TRANSPORT/METABOLISM SYSTEM REPRESSOR MNGR-RELATED"/>
    <property type="match status" value="1"/>
</dbReference>
<dbReference type="InterPro" id="IPR050679">
    <property type="entry name" value="Bact_HTH_transcr_reg"/>
</dbReference>
<dbReference type="PROSITE" id="PS50949">
    <property type="entry name" value="HTH_GNTR"/>
    <property type="match status" value="1"/>
</dbReference>
<evidence type="ECO:0000256" key="3">
    <source>
        <dbReference type="ARBA" id="ARBA00023163"/>
    </source>
</evidence>
<evidence type="ECO:0000256" key="4">
    <source>
        <dbReference type="SAM" id="MobiDB-lite"/>
    </source>
</evidence>
<evidence type="ECO:0000256" key="2">
    <source>
        <dbReference type="ARBA" id="ARBA00023125"/>
    </source>
</evidence>
<accession>A0A6N7ZAL5</accession>
<dbReference type="PANTHER" id="PTHR44846:SF17">
    <property type="entry name" value="GNTR-FAMILY TRANSCRIPTIONAL REGULATOR"/>
    <property type="match status" value="1"/>
</dbReference>
<dbReference type="EMBL" id="WMBA01000076">
    <property type="protein sequence ID" value="MTD58770.1"/>
    <property type="molecule type" value="Genomic_DNA"/>
</dbReference>
<sequence length="123" mass="13586">MGDDTTAEDLPEFDASPDIPGYLYVRLADHLAELITRGQLERHERFPAEIQLAKNYGVSLGTARHATQVLRQRGLVETVKGKGTYVTYNIERPAHGDDHGTPGFALPGEPMPRAIAPRRGKPR</sequence>
<dbReference type="SUPFAM" id="SSF46785">
    <property type="entry name" value="Winged helix' DNA-binding domain"/>
    <property type="match status" value="1"/>
</dbReference>
<feature type="region of interest" description="Disordered" evidence="4">
    <location>
        <begin position="91"/>
        <end position="123"/>
    </location>
</feature>